<dbReference type="SUPFAM" id="SSF161098">
    <property type="entry name" value="MetI-like"/>
    <property type="match status" value="1"/>
</dbReference>
<comment type="subcellular location">
    <subcellularLocation>
        <location evidence="1 7">Cell membrane</location>
        <topology evidence="1 7">Multi-pass membrane protein</topology>
    </subcellularLocation>
</comment>
<sequence length="324" mass="35920">MHKYVIRRILVFIPMLLMLSMIVFTLAKTAPGDPFTGRILDPDINPEVYEQQREALGLNDPLPVQYAHWALSMAKGDFGESMYYKGRTVSSLIEERIMNTIHLGMLALGITLLVAIPIGIYSARNPYSLLDYSATAFGFLGLAIPNFFFGLIAIYFLSIKLGWFPAQGTITGVESTGLHALLSRLHHMILPAITLGLAGTATYMRYMRSEVLDVLGSDYIRTARAKGMTDRNVLYKHTLRNAIIPIVTLMGFEFGVLLSGAIITEQVFNYPGLGTLFINSITNRDYPVIMAITLLLGVAILIGNLLADIFYSIVDPRIRYDGGE</sequence>
<feature type="domain" description="ABC transmembrane type-1" evidence="8">
    <location>
        <begin position="97"/>
        <end position="307"/>
    </location>
</feature>
<protein>
    <submittedName>
        <fullName evidence="9">ABC transporter permease</fullName>
    </submittedName>
</protein>
<dbReference type="Pfam" id="PF19300">
    <property type="entry name" value="BPD_transp_1_N"/>
    <property type="match status" value="1"/>
</dbReference>
<evidence type="ECO:0000256" key="4">
    <source>
        <dbReference type="ARBA" id="ARBA00022692"/>
    </source>
</evidence>
<dbReference type="InterPro" id="IPR035906">
    <property type="entry name" value="MetI-like_sf"/>
</dbReference>
<evidence type="ECO:0000256" key="1">
    <source>
        <dbReference type="ARBA" id="ARBA00004651"/>
    </source>
</evidence>
<keyword evidence="10" id="KW-1185">Reference proteome</keyword>
<dbReference type="CDD" id="cd06261">
    <property type="entry name" value="TM_PBP2"/>
    <property type="match status" value="1"/>
</dbReference>
<organism evidence="9 10">
    <name type="scientific">Virgibacillus sediminis</name>
    <dbReference type="NCBI Taxonomy" id="202260"/>
    <lineage>
        <taxon>Bacteria</taxon>
        <taxon>Bacillati</taxon>
        <taxon>Bacillota</taxon>
        <taxon>Bacilli</taxon>
        <taxon>Bacillales</taxon>
        <taxon>Bacillaceae</taxon>
        <taxon>Virgibacillus</taxon>
    </lineage>
</organism>
<keyword evidence="3" id="KW-1003">Cell membrane</keyword>
<reference evidence="10" key="1">
    <citation type="journal article" date="2019" name="Int. J. Syst. Evol. Microbiol.">
        <title>The Global Catalogue of Microorganisms (GCM) 10K type strain sequencing project: providing services to taxonomists for standard genome sequencing and annotation.</title>
        <authorList>
            <consortium name="The Broad Institute Genomics Platform"/>
            <consortium name="The Broad Institute Genome Sequencing Center for Infectious Disease"/>
            <person name="Wu L."/>
            <person name="Ma J."/>
        </authorList>
    </citation>
    <scope>NUCLEOTIDE SEQUENCE [LARGE SCALE GENOMIC DNA]</scope>
    <source>
        <strain evidence="10">KCTC 13193</strain>
    </source>
</reference>
<feature type="transmembrane region" description="Helical" evidence="7">
    <location>
        <begin position="242"/>
        <end position="268"/>
    </location>
</feature>
<gene>
    <name evidence="9" type="ORF">ACFODW_14180</name>
</gene>
<comment type="similarity">
    <text evidence="7">Belongs to the binding-protein-dependent transport system permease family.</text>
</comment>
<dbReference type="PANTHER" id="PTHR43163:SF6">
    <property type="entry name" value="DIPEPTIDE TRANSPORT SYSTEM PERMEASE PROTEIN DPPB-RELATED"/>
    <property type="match status" value="1"/>
</dbReference>
<feature type="transmembrane region" description="Helical" evidence="7">
    <location>
        <begin position="9"/>
        <end position="27"/>
    </location>
</feature>
<comment type="caution">
    <text evidence="9">The sequence shown here is derived from an EMBL/GenBank/DDBJ whole genome shotgun (WGS) entry which is preliminary data.</text>
</comment>
<dbReference type="Pfam" id="PF00528">
    <property type="entry name" value="BPD_transp_1"/>
    <property type="match status" value="1"/>
</dbReference>
<evidence type="ECO:0000256" key="6">
    <source>
        <dbReference type="ARBA" id="ARBA00023136"/>
    </source>
</evidence>
<name>A0ABV7A8V8_9BACI</name>
<keyword evidence="2 7" id="KW-0813">Transport</keyword>
<evidence type="ECO:0000256" key="7">
    <source>
        <dbReference type="RuleBase" id="RU363032"/>
    </source>
</evidence>
<dbReference type="RefSeq" id="WP_390307438.1">
    <property type="nucleotide sequence ID" value="NZ_JBHRRZ010000037.1"/>
</dbReference>
<dbReference type="InterPro" id="IPR045621">
    <property type="entry name" value="BPD_transp_1_N"/>
</dbReference>
<keyword evidence="4 7" id="KW-0812">Transmembrane</keyword>
<keyword evidence="6 7" id="KW-0472">Membrane</keyword>
<keyword evidence="5 7" id="KW-1133">Transmembrane helix</keyword>
<evidence type="ECO:0000313" key="10">
    <source>
        <dbReference type="Proteomes" id="UP001595387"/>
    </source>
</evidence>
<feature type="transmembrane region" description="Helical" evidence="7">
    <location>
        <begin position="288"/>
        <end position="311"/>
    </location>
</feature>
<accession>A0ABV7A8V8</accession>
<feature type="transmembrane region" description="Helical" evidence="7">
    <location>
        <begin position="185"/>
        <end position="204"/>
    </location>
</feature>
<evidence type="ECO:0000256" key="5">
    <source>
        <dbReference type="ARBA" id="ARBA00022989"/>
    </source>
</evidence>
<dbReference type="PROSITE" id="PS50928">
    <property type="entry name" value="ABC_TM1"/>
    <property type="match status" value="1"/>
</dbReference>
<feature type="transmembrane region" description="Helical" evidence="7">
    <location>
        <begin position="135"/>
        <end position="157"/>
    </location>
</feature>
<evidence type="ECO:0000256" key="2">
    <source>
        <dbReference type="ARBA" id="ARBA00022448"/>
    </source>
</evidence>
<dbReference type="PANTHER" id="PTHR43163">
    <property type="entry name" value="DIPEPTIDE TRANSPORT SYSTEM PERMEASE PROTEIN DPPB-RELATED"/>
    <property type="match status" value="1"/>
</dbReference>
<evidence type="ECO:0000259" key="8">
    <source>
        <dbReference type="PROSITE" id="PS50928"/>
    </source>
</evidence>
<evidence type="ECO:0000256" key="3">
    <source>
        <dbReference type="ARBA" id="ARBA00022475"/>
    </source>
</evidence>
<dbReference type="InterPro" id="IPR000515">
    <property type="entry name" value="MetI-like"/>
</dbReference>
<dbReference type="Proteomes" id="UP001595387">
    <property type="component" value="Unassembled WGS sequence"/>
</dbReference>
<evidence type="ECO:0000313" key="9">
    <source>
        <dbReference type="EMBL" id="MFC2949465.1"/>
    </source>
</evidence>
<dbReference type="Gene3D" id="1.10.3720.10">
    <property type="entry name" value="MetI-like"/>
    <property type="match status" value="1"/>
</dbReference>
<dbReference type="EMBL" id="JBHRRZ010000037">
    <property type="protein sequence ID" value="MFC2949465.1"/>
    <property type="molecule type" value="Genomic_DNA"/>
</dbReference>
<feature type="transmembrane region" description="Helical" evidence="7">
    <location>
        <begin position="101"/>
        <end position="123"/>
    </location>
</feature>
<proteinExistence type="inferred from homology"/>